<gene>
    <name evidence="1" type="ORF">RM697_00400</name>
</gene>
<protein>
    <submittedName>
        <fullName evidence="1">Hemagglutinin protein</fullName>
    </submittedName>
</protein>
<dbReference type="Proteomes" id="UP001259492">
    <property type="component" value="Unassembled WGS sequence"/>
</dbReference>
<reference evidence="1 2" key="1">
    <citation type="submission" date="2023-09" db="EMBL/GenBank/DDBJ databases">
        <authorList>
            <person name="Rey-Velasco X."/>
        </authorList>
    </citation>
    <scope>NUCLEOTIDE SEQUENCE [LARGE SCALE GENOMIC DNA]</scope>
    <source>
        <strain evidence="1 2">W332</strain>
    </source>
</reference>
<dbReference type="RefSeq" id="WP_311425857.1">
    <property type="nucleotide sequence ID" value="NZ_JAVRIA010000001.1"/>
</dbReference>
<evidence type="ECO:0000313" key="2">
    <source>
        <dbReference type="Proteomes" id="UP001259492"/>
    </source>
</evidence>
<name>A0ABU2YJ44_9FLAO</name>
<comment type="caution">
    <text evidence="1">The sequence shown here is derived from an EMBL/GenBank/DDBJ whole genome shotgun (WGS) entry which is preliminary data.</text>
</comment>
<organism evidence="1 2">
    <name type="scientific">Microcosmobacter mediterraneus</name>
    <dbReference type="NCBI Taxonomy" id="3075607"/>
    <lineage>
        <taxon>Bacteria</taxon>
        <taxon>Pseudomonadati</taxon>
        <taxon>Bacteroidota</taxon>
        <taxon>Flavobacteriia</taxon>
        <taxon>Flavobacteriales</taxon>
        <taxon>Flavobacteriaceae</taxon>
        <taxon>Microcosmobacter</taxon>
    </lineage>
</organism>
<evidence type="ECO:0000313" key="1">
    <source>
        <dbReference type="EMBL" id="MDT0557083.1"/>
    </source>
</evidence>
<keyword evidence="2" id="KW-1185">Reference proteome</keyword>
<dbReference type="EMBL" id="JAVRIA010000001">
    <property type="protein sequence ID" value="MDT0557083.1"/>
    <property type="molecule type" value="Genomic_DNA"/>
</dbReference>
<proteinExistence type="predicted"/>
<sequence length="325" mass="34582">MKTTSITLGLLLITSFLYSQTIEKYSIDSGGASATAGGIEVLYTIGEVAIAERSVSGVSLSEGFINPEFRLQINAQVLLQGPILNPDTAGLMNDDLRSGGLLPTTTPYADAATCNASVLNATGNNAIVDWVWISIRSNNDNQRQIQGRSALLQRDGDIVDIDGTSNVALSIPQNTYYIAIQHRNHLGVMSENPVQFSDASAVTIDFKDSGFSTFGANAQVVLGSGDTALWAGDANGDKSIQFSGGLSDANAIKDYILADVANLFNFITYSSSGYLSFDVDLSSLSRFSGAPNDSNIIKDNVLAFPGNFFNFPTYIINTTVPTINN</sequence>
<accession>A0ABU2YJ44</accession>